<dbReference type="EMBL" id="JAROCC010000003">
    <property type="protein sequence ID" value="MDN4606836.1"/>
    <property type="molecule type" value="Genomic_DNA"/>
</dbReference>
<dbReference type="InterPro" id="IPR057309">
    <property type="entry name" value="PcsB_CC"/>
</dbReference>
<feature type="domain" description="Peptidoglycan hydrolase PcsB coiled-coil" evidence="4">
    <location>
        <begin position="107"/>
        <end position="180"/>
    </location>
</feature>
<evidence type="ECO:0000256" key="1">
    <source>
        <dbReference type="ARBA" id="ARBA00022729"/>
    </source>
</evidence>
<organism evidence="5 6">
    <name type="scientific">Sporosarcina highlanderae</name>
    <dbReference type="NCBI Taxonomy" id="3035916"/>
    <lineage>
        <taxon>Bacteria</taxon>
        <taxon>Bacillati</taxon>
        <taxon>Bacillota</taxon>
        <taxon>Bacilli</taxon>
        <taxon>Bacillales</taxon>
        <taxon>Caryophanaceae</taxon>
        <taxon>Sporosarcina</taxon>
    </lineage>
</organism>
<feature type="coiled-coil region" evidence="2">
    <location>
        <begin position="26"/>
        <end position="120"/>
    </location>
</feature>
<evidence type="ECO:0000256" key="2">
    <source>
        <dbReference type="SAM" id="Coils"/>
    </source>
</evidence>
<evidence type="ECO:0000259" key="3">
    <source>
        <dbReference type="Pfam" id="PF01551"/>
    </source>
</evidence>
<keyword evidence="1" id="KW-0732">Signal</keyword>
<comment type="caution">
    <text evidence="5">The sequence shown here is derived from an EMBL/GenBank/DDBJ whole genome shotgun (WGS) entry which is preliminary data.</text>
</comment>
<keyword evidence="6" id="KW-1185">Reference proteome</keyword>
<keyword evidence="2" id="KW-0175">Coiled coil</keyword>
<feature type="domain" description="M23ase beta-sheet core" evidence="3">
    <location>
        <begin position="319"/>
        <end position="411"/>
    </location>
</feature>
<evidence type="ECO:0000313" key="5">
    <source>
        <dbReference type="EMBL" id="MDN4606836.1"/>
    </source>
</evidence>
<reference evidence="5" key="1">
    <citation type="submission" date="2023-03" db="EMBL/GenBank/DDBJ databases">
        <title>MT1 and MT2 Draft Genomes of Novel Species.</title>
        <authorList>
            <person name="Venkateswaran K."/>
        </authorList>
    </citation>
    <scope>NUCLEOTIDE SEQUENCE</scope>
    <source>
        <strain evidence="5">F6_3S_P_2</strain>
    </source>
</reference>
<dbReference type="InterPro" id="IPR016047">
    <property type="entry name" value="M23ase_b-sheet_dom"/>
</dbReference>
<dbReference type="SUPFAM" id="SSF51261">
    <property type="entry name" value="Duplicated hybrid motif"/>
    <property type="match status" value="1"/>
</dbReference>
<sequence>MKRRWFLISIIAVFMLTSFVGENGVLASKLNELKKEQKQNEIKKNDLKSDIQKKESAIKALETKIDDFLKQILSLNKEIEQTNANMNRVIDSINKTNDEIDALKESIADLEKKIEERDVVLRERVRAMQIKGSHVSYIDVLLGANSFADFIDRFSAVTTLMDADRDIMRKQQQDIDQLETEKALVEKKLAELEESKAKLEKLKASLEAQKKEKSRLIDQLEAEQEKLSQEKKDLEEEYHDTIEVEAELEKAVIAEQKRIAELARKEEERRRKAAAAAAAAKKPGTLPNVSSGFWTRPANGRVSSHFGWRVHPIFKTKRQHRGTDIANSIGTPVVSAADGVVSYAGQMGGYGNVIMVTHSSNGSIFTTVYGHLSKINVSVGQVVDKGTHIGAIGNSGNSTGPHLHFEVHVGNWTASGPSAVNPLRYVSF</sequence>
<dbReference type="PANTHER" id="PTHR21666">
    <property type="entry name" value="PEPTIDASE-RELATED"/>
    <property type="match status" value="1"/>
</dbReference>
<dbReference type="InterPro" id="IPR011055">
    <property type="entry name" value="Dup_hybrid_motif"/>
</dbReference>
<dbReference type="PANTHER" id="PTHR21666:SF289">
    <property type="entry name" value="L-ALA--D-GLU ENDOPEPTIDASE"/>
    <property type="match status" value="1"/>
</dbReference>
<dbReference type="Gene3D" id="6.10.250.3150">
    <property type="match status" value="1"/>
</dbReference>
<dbReference type="CDD" id="cd12797">
    <property type="entry name" value="M23_peptidase"/>
    <property type="match status" value="1"/>
</dbReference>
<dbReference type="Proteomes" id="UP001175097">
    <property type="component" value="Unassembled WGS sequence"/>
</dbReference>
<feature type="coiled-coil region" evidence="2">
    <location>
        <begin position="161"/>
        <end position="265"/>
    </location>
</feature>
<gene>
    <name evidence="5" type="ORF">P5G49_05005</name>
</gene>
<evidence type="ECO:0000313" key="6">
    <source>
        <dbReference type="Proteomes" id="UP001175097"/>
    </source>
</evidence>
<evidence type="ECO:0000259" key="4">
    <source>
        <dbReference type="Pfam" id="PF24568"/>
    </source>
</evidence>
<dbReference type="RefSeq" id="WP_301242576.1">
    <property type="nucleotide sequence ID" value="NZ_JAROCC010000003.1"/>
</dbReference>
<dbReference type="InterPro" id="IPR050570">
    <property type="entry name" value="Cell_wall_metabolism_enzyme"/>
</dbReference>
<accession>A0ABT8JNX1</accession>
<dbReference type="Pfam" id="PF24568">
    <property type="entry name" value="CC_PcsB"/>
    <property type="match status" value="1"/>
</dbReference>
<protein>
    <submittedName>
        <fullName evidence="5">Peptidoglycan DD-metalloendopeptidase family protein</fullName>
    </submittedName>
</protein>
<dbReference type="Gene3D" id="2.70.70.10">
    <property type="entry name" value="Glucose Permease (Domain IIA)"/>
    <property type="match status" value="1"/>
</dbReference>
<dbReference type="Pfam" id="PF01551">
    <property type="entry name" value="Peptidase_M23"/>
    <property type="match status" value="1"/>
</dbReference>
<name>A0ABT8JNX1_9BACL</name>
<proteinExistence type="predicted"/>